<reference evidence="2" key="1">
    <citation type="journal article" date="2011" name="Genome Biol.">
        <title>Comparative genomics of the social amoebae Dictyostelium discoideum and Dictyostelium purpureum.</title>
        <authorList>
            <consortium name="US DOE Joint Genome Institute (JGI-PGF)"/>
            <person name="Sucgang R."/>
            <person name="Kuo A."/>
            <person name="Tian X."/>
            <person name="Salerno W."/>
            <person name="Parikh A."/>
            <person name="Feasley C.L."/>
            <person name="Dalin E."/>
            <person name="Tu H."/>
            <person name="Huang E."/>
            <person name="Barry K."/>
            <person name="Lindquist E."/>
            <person name="Shapiro H."/>
            <person name="Bruce D."/>
            <person name="Schmutz J."/>
            <person name="Salamov A."/>
            <person name="Fey P."/>
            <person name="Gaudet P."/>
            <person name="Anjard C."/>
            <person name="Babu M.M."/>
            <person name="Basu S."/>
            <person name="Bushmanova Y."/>
            <person name="van der Wel H."/>
            <person name="Katoh-Kurasawa M."/>
            <person name="Dinh C."/>
            <person name="Coutinho P.M."/>
            <person name="Saito T."/>
            <person name="Elias M."/>
            <person name="Schaap P."/>
            <person name="Kay R.R."/>
            <person name="Henrissat B."/>
            <person name="Eichinger L."/>
            <person name="Rivero F."/>
            <person name="Putnam N.H."/>
            <person name="West C.M."/>
            <person name="Loomis W.F."/>
            <person name="Chisholm R.L."/>
            <person name="Shaulsky G."/>
            <person name="Strassmann J.E."/>
            <person name="Queller D.C."/>
            <person name="Kuspa A."/>
            <person name="Grigoriev I.V."/>
        </authorList>
    </citation>
    <scope>NUCLEOTIDE SEQUENCE [LARGE SCALE GENOMIC DNA]</scope>
    <source>
        <strain evidence="2">QSDP1</strain>
    </source>
</reference>
<dbReference type="GeneID" id="10500913"/>
<dbReference type="InParanoid" id="F0ZIF0"/>
<dbReference type="FunCoup" id="F0ZIF0">
    <property type="interactions" value="937"/>
</dbReference>
<dbReference type="Proteomes" id="UP000001064">
    <property type="component" value="Unassembled WGS sequence"/>
</dbReference>
<organism evidence="1 2">
    <name type="scientific">Dictyostelium purpureum</name>
    <name type="common">Slime mold</name>
    <dbReference type="NCBI Taxonomy" id="5786"/>
    <lineage>
        <taxon>Eukaryota</taxon>
        <taxon>Amoebozoa</taxon>
        <taxon>Evosea</taxon>
        <taxon>Eumycetozoa</taxon>
        <taxon>Dictyostelia</taxon>
        <taxon>Dictyosteliales</taxon>
        <taxon>Dictyosteliaceae</taxon>
        <taxon>Dictyostelium</taxon>
    </lineage>
</organism>
<dbReference type="AlphaFoldDB" id="F0ZIF0"/>
<dbReference type="KEGG" id="dpp:DICPUDRAFT_151268"/>
<dbReference type="EMBL" id="GL871032">
    <property type="protein sequence ID" value="EGC36247.1"/>
    <property type="molecule type" value="Genomic_DNA"/>
</dbReference>
<dbReference type="VEuPathDB" id="AmoebaDB:DICPUDRAFT_151268"/>
<evidence type="ECO:0000313" key="1">
    <source>
        <dbReference type="EMBL" id="EGC36247.1"/>
    </source>
</evidence>
<dbReference type="OrthoDB" id="24393at2759"/>
<gene>
    <name evidence="1" type="ORF">DICPUDRAFT_151268</name>
</gene>
<proteinExistence type="predicted"/>
<accession>F0ZIF0</accession>
<protein>
    <submittedName>
        <fullName evidence="1">Uncharacterized protein</fullName>
    </submittedName>
</protein>
<dbReference type="RefSeq" id="XP_003287193.1">
    <property type="nucleotide sequence ID" value="XM_003287145.1"/>
</dbReference>
<keyword evidence="2" id="KW-1185">Reference proteome</keyword>
<name>F0ZIF0_DICPU</name>
<evidence type="ECO:0000313" key="2">
    <source>
        <dbReference type="Proteomes" id="UP000001064"/>
    </source>
</evidence>
<sequence length="649" mass="75356">MKTNNLDQVSLLSGENVSLEQVLVKELNNGMENIEAIDELYILLIKSLMGKEITETAKFPHESNGFVDLTLLEMITLLIANNNRTAEAFLYLSEVVRKENLVGIKIENSFFKRKEIAFIAYNYYKNNPQTVLNLIDSFYPSKEMLDNSTHKILKFQDVLIDFISTNKNLATYEHYSKLAGLLGNNSATIDVPTVGKKVNRIDIQKVSIEMYIKEKEPKATIFSNLLFVLASYLQKDQVVSLFNGKFNFKKDKVIKLLNEKSDGSIDGLYHLLYQTLGINERVMIKGDLVDKKECLIREIDRGNHDPNLSLLYKLSCFVENGEAIQLKNGLQYNRIQLLQEEVNNSGSVDAKFSYYMETDGVYDLFESNDKPNMLDVEYTRLNLCVTNFLQDYPDIPQIYYFIGSFLSNFFFENIKQLPDLKDPYGKTPDYFYHTKRDYFRKYLEYSEPILITLNNFKGWYSLSSVMEFDSNDKEFGRTKSNILNELIQLNPSFSGIYHEYSKSLSNNTDTIQLTTNNGIKTLNRIQLLLKGIDLENGITILKFKMMVDLLQCLSDTDYKEVSFLNGRTVNKHNLILETIEDFSHLCFSDQVLSFLYKELYNTVDDDEEIEILGKNYTKLVLKNIYSAHYFHHLRLKAKFHINNFFKFKN</sequence>